<evidence type="ECO:0000313" key="2">
    <source>
        <dbReference type="Proteomes" id="UP000319257"/>
    </source>
</evidence>
<dbReference type="GeneID" id="41973120"/>
<dbReference type="EMBL" id="SKBQ01000030">
    <property type="protein sequence ID" value="TPX13973.1"/>
    <property type="molecule type" value="Genomic_DNA"/>
</dbReference>
<accession>A0A507B271</accession>
<dbReference type="AlphaFoldDB" id="A0A507B271"/>
<sequence length="136" mass="14920">MNLSGSYNDLDVDVLILQHADRDISPADTEQVTVGVCITAGDSHVAGSGSEGRLTCTERQGIKIRPKPETVVSKRLEMTQQLAAIFHKQQDATQSAPKNTVDQESTPWKKCITCTKPRPSTDFQKDSDVDNFCVNL</sequence>
<organism evidence="1 2">
    <name type="scientific">Thyridium curvatum</name>
    <dbReference type="NCBI Taxonomy" id="1093900"/>
    <lineage>
        <taxon>Eukaryota</taxon>
        <taxon>Fungi</taxon>
        <taxon>Dikarya</taxon>
        <taxon>Ascomycota</taxon>
        <taxon>Pezizomycotina</taxon>
        <taxon>Sordariomycetes</taxon>
        <taxon>Sordariomycetidae</taxon>
        <taxon>Thyridiales</taxon>
        <taxon>Thyridiaceae</taxon>
        <taxon>Thyridium</taxon>
    </lineage>
</organism>
<gene>
    <name evidence="1" type="ORF">E0L32_005673</name>
</gene>
<name>A0A507B271_9PEZI</name>
<dbReference type="Proteomes" id="UP000319257">
    <property type="component" value="Unassembled WGS sequence"/>
</dbReference>
<evidence type="ECO:0000313" key="1">
    <source>
        <dbReference type="EMBL" id="TPX13973.1"/>
    </source>
</evidence>
<reference evidence="1 2" key="1">
    <citation type="submission" date="2019-06" db="EMBL/GenBank/DDBJ databases">
        <title>Draft genome sequence of the filamentous fungus Phialemoniopsis curvata isolated from diesel fuel.</title>
        <authorList>
            <person name="Varaljay V.A."/>
            <person name="Lyon W.J."/>
            <person name="Crouch A.L."/>
            <person name="Drake C.E."/>
            <person name="Hollomon J.M."/>
            <person name="Nadeau L.J."/>
            <person name="Nunn H.S."/>
            <person name="Stevenson B.S."/>
            <person name="Bojanowski C.L."/>
            <person name="Crookes-Goodson W.J."/>
        </authorList>
    </citation>
    <scope>NUCLEOTIDE SEQUENCE [LARGE SCALE GENOMIC DNA]</scope>
    <source>
        <strain evidence="1 2">D216</strain>
    </source>
</reference>
<dbReference type="InParanoid" id="A0A507B271"/>
<keyword evidence="2" id="KW-1185">Reference proteome</keyword>
<dbReference type="RefSeq" id="XP_030995684.1">
    <property type="nucleotide sequence ID" value="XM_031140220.1"/>
</dbReference>
<protein>
    <submittedName>
        <fullName evidence="1">Uncharacterized protein</fullName>
    </submittedName>
</protein>
<comment type="caution">
    <text evidence="1">The sequence shown here is derived from an EMBL/GenBank/DDBJ whole genome shotgun (WGS) entry which is preliminary data.</text>
</comment>
<proteinExistence type="predicted"/>